<dbReference type="Gene3D" id="3.90.226.10">
    <property type="entry name" value="2-enoyl-CoA Hydratase, Chain A, domain 1"/>
    <property type="match status" value="1"/>
</dbReference>
<dbReference type="EMBL" id="BAAAPB010000001">
    <property type="protein sequence ID" value="GAA1951217.1"/>
    <property type="molecule type" value="Genomic_DNA"/>
</dbReference>
<organism evidence="1 2">
    <name type="scientific">Nocardioides panacihumi</name>
    <dbReference type="NCBI Taxonomy" id="400774"/>
    <lineage>
        <taxon>Bacteria</taxon>
        <taxon>Bacillati</taxon>
        <taxon>Actinomycetota</taxon>
        <taxon>Actinomycetes</taxon>
        <taxon>Propionibacteriales</taxon>
        <taxon>Nocardioidaceae</taxon>
        <taxon>Nocardioides</taxon>
    </lineage>
</organism>
<proteinExistence type="predicted"/>
<dbReference type="PANTHER" id="PTHR11941">
    <property type="entry name" value="ENOYL-COA HYDRATASE-RELATED"/>
    <property type="match status" value="1"/>
</dbReference>
<name>A0ABP5BV06_9ACTN</name>
<dbReference type="RefSeq" id="WP_344042671.1">
    <property type="nucleotide sequence ID" value="NZ_BAAAPB010000001.1"/>
</dbReference>
<dbReference type="InterPro" id="IPR029045">
    <property type="entry name" value="ClpP/crotonase-like_dom_sf"/>
</dbReference>
<protein>
    <submittedName>
        <fullName evidence="1">Enoyl-CoA hydratase/isomerase family protein</fullName>
    </submittedName>
</protein>
<sequence length="226" mass="23842">MPTLANRDGVHILHLGDDENRFSPDWIDSVNDALDQVIKTPAPLATIGGDKFYSTGLDIEWVKANPDQRPAQTRRLEALLARVLTLPVPTVAAVSGHAFGAGAMLAAAHDWRVMRADRGYFCLPEVDLNVAFSPGMAALVQAKFESRTAIAMMTTGHRFPGAAALDAGIVDDVASSTDLLGAAVARLRPLAGKDPETLGTIKATMYAAVVERLTSAGTAAEPVGRA</sequence>
<dbReference type="SUPFAM" id="SSF52096">
    <property type="entry name" value="ClpP/crotonase"/>
    <property type="match status" value="1"/>
</dbReference>
<dbReference type="CDD" id="cd06558">
    <property type="entry name" value="crotonase-like"/>
    <property type="match status" value="1"/>
</dbReference>
<reference evidence="2" key="1">
    <citation type="journal article" date="2019" name="Int. J. Syst. Evol. Microbiol.">
        <title>The Global Catalogue of Microorganisms (GCM) 10K type strain sequencing project: providing services to taxonomists for standard genome sequencing and annotation.</title>
        <authorList>
            <consortium name="The Broad Institute Genomics Platform"/>
            <consortium name="The Broad Institute Genome Sequencing Center for Infectious Disease"/>
            <person name="Wu L."/>
            <person name="Ma J."/>
        </authorList>
    </citation>
    <scope>NUCLEOTIDE SEQUENCE [LARGE SCALE GENOMIC DNA]</scope>
    <source>
        <strain evidence="2">JCM 15309</strain>
    </source>
</reference>
<dbReference type="InterPro" id="IPR001753">
    <property type="entry name" value="Enoyl-CoA_hydra/iso"/>
</dbReference>
<accession>A0ABP5BV06</accession>
<dbReference type="Proteomes" id="UP001500571">
    <property type="component" value="Unassembled WGS sequence"/>
</dbReference>
<evidence type="ECO:0000313" key="2">
    <source>
        <dbReference type="Proteomes" id="UP001500571"/>
    </source>
</evidence>
<keyword evidence="2" id="KW-1185">Reference proteome</keyword>
<dbReference type="PANTHER" id="PTHR11941:SF75">
    <property type="entry name" value="ENOYL-COA HYDRATASE_ISOMERASE FAMILY PROTEIN"/>
    <property type="match status" value="1"/>
</dbReference>
<dbReference type="Pfam" id="PF00378">
    <property type="entry name" value="ECH_1"/>
    <property type="match status" value="1"/>
</dbReference>
<comment type="caution">
    <text evidence="1">The sequence shown here is derived from an EMBL/GenBank/DDBJ whole genome shotgun (WGS) entry which is preliminary data.</text>
</comment>
<evidence type="ECO:0000313" key="1">
    <source>
        <dbReference type="EMBL" id="GAA1951217.1"/>
    </source>
</evidence>
<gene>
    <name evidence="1" type="ORF">GCM10009798_08150</name>
</gene>